<feature type="transmembrane region" description="Helical" evidence="1">
    <location>
        <begin position="93"/>
        <end position="113"/>
    </location>
</feature>
<feature type="transmembrane region" description="Helical" evidence="1">
    <location>
        <begin position="120"/>
        <end position="142"/>
    </location>
</feature>
<sequence>MTAGDLVHCAHVMVGRWFWSFAFTQLVEVPIYLRALGGPDRVPTLAWPQRVGLAFLASALTHPYVWFVFFGVFYSRAYEDLGYRWPFLEVHRYTIYFIVAETFAVVVEALLLRGCGLRRAFLWALLANATSAGLGFLSRYYIGWPG</sequence>
<protein>
    <submittedName>
        <fullName evidence="2">Uncharacterized protein</fullName>
    </submittedName>
</protein>
<keyword evidence="1" id="KW-0812">Transmembrane</keyword>
<evidence type="ECO:0000256" key="1">
    <source>
        <dbReference type="SAM" id="Phobius"/>
    </source>
</evidence>
<dbReference type="EMBL" id="CP114040">
    <property type="protein sequence ID" value="WAS92330.1"/>
    <property type="molecule type" value="Genomic_DNA"/>
</dbReference>
<keyword evidence="3" id="KW-1185">Reference proteome</keyword>
<keyword evidence="1" id="KW-0472">Membrane</keyword>
<reference evidence="2" key="1">
    <citation type="submission" date="2022-11" db="EMBL/GenBank/DDBJ databases">
        <title>Minimal conservation of predation-associated metabolite biosynthetic gene clusters underscores biosynthetic potential of Myxococcota including descriptions for ten novel species: Archangium lansinium sp. nov., Myxococcus landrumus sp. nov., Nannocystis bai.</title>
        <authorList>
            <person name="Ahearne A."/>
            <person name="Stevens C."/>
            <person name="Dowd S."/>
        </authorList>
    </citation>
    <scope>NUCLEOTIDE SEQUENCE</scope>
    <source>
        <strain evidence="2">Fl3</strain>
    </source>
</reference>
<proteinExistence type="predicted"/>
<organism evidence="2 3">
    <name type="scientific">Nannocystis punicea</name>
    <dbReference type="NCBI Taxonomy" id="2995304"/>
    <lineage>
        <taxon>Bacteria</taxon>
        <taxon>Pseudomonadati</taxon>
        <taxon>Myxococcota</taxon>
        <taxon>Polyangia</taxon>
        <taxon>Nannocystales</taxon>
        <taxon>Nannocystaceae</taxon>
        <taxon>Nannocystis</taxon>
    </lineage>
</organism>
<accession>A0ABY7GZN2</accession>
<gene>
    <name evidence="2" type="ORF">O0S08_39635</name>
</gene>
<dbReference type="Proteomes" id="UP001164459">
    <property type="component" value="Chromosome"/>
</dbReference>
<keyword evidence="1" id="KW-1133">Transmembrane helix</keyword>
<feature type="transmembrane region" description="Helical" evidence="1">
    <location>
        <begin position="51"/>
        <end position="73"/>
    </location>
</feature>
<evidence type="ECO:0000313" key="2">
    <source>
        <dbReference type="EMBL" id="WAS92330.1"/>
    </source>
</evidence>
<evidence type="ECO:0000313" key="3">
    <source>
        <dbReference type="Proteomes" id="UP001164459"/>
    </source>
</evidence>
<name>A0ABY7GZN2_9BACT</name>
<dbReference type="RefSeq" id="WP_269034679.1">
    <property type="nucleotide sequence ID" value="NZ_CP114040.1"/>
</dbReference>